<evidence type="ECO:0000313" key="2">
    <source>
        <dbReference type="Proteomes" id="UP000054770"/>
    </source>
</evidence>
<protein>
    <submittedName>
        <fullName evidence="1">Uncharacterized protein</fullName>
    </submittedName>
</protein>
<reference evidence="1" key="1">
    <citation type="submission" date="2016-01" db="EMBL/GenBank/DDBJ databases">
        <authorList>
            <person name="Peeters C."/>
        </authorList>
    </citation>
    <scope>NUCLEOTIDE SEQUENCE [LARGE SCALE GENOMIC DNA]</scope>
    <source>
        <strain evidence="1">LMG 22940</strain>
    </source>
</reference>
<dbReference type="AlphaFoldDB" id="A0A158KZK8"/>
<proteinExistence type="predicted"/>
<accession>A0A158KZK8</accession>
<sequence>MLWAELDARIFRGSDGDASVRRSVFRLLLDSVFQLSLGYSFGAGSEPLFDHSTPIKKLATATSAKVPSGLSVALSRTTDAVSA</sequence>
<gene>
    <name evidence="1" type="ORF">AWB68_08069</name>
</gene>
<dbReference type="EMBL" id="FCON02000234">
    <property type="protein sequence ID" value="SAL86554.1"/>
    <property type="molecule type" value="Genomic_DNA"/>
</dbReference>
<name>A0A158KZK8_9BURK</name>
<keyword evidence="2" id="KW-1185">Reference proteome</keyword>
<organism evidence="1 2">
    <name type="scientific">Caballeronia choica</name>
    <dbReference type="NCBI Taxonomy" id="326476"/>
    <lineage>
        <taxon>Bacteria</taxon>
        <taxon>Pseudomonadati</taxon>
        <taxon>Pseudomonadota</taxon>
        <taxon>Betaproteobacteria</taxon>
        <taxon>Burkholderiales</taxon>
        <taxon>Burkholderiaceae</taxon>
        <taxon>Caballeronia</taxon>
    </lineage>
</organism>
<comment type="caution">
    <text evidence="1">The sequence shown here is derived from an EMBL/GenBank/DDBJ whole genome shotgun (WGS) entry which is preliminary data.</text>
</comment>
<evidence type="ECO:0000313" key="1">
    <source>
        <dbReference type="EMBL" id="SAL86554.1"/>
    </source>
</evidence>
<dbReference type="Proteomes" id="UP000054770">
    <property type="component" value="Unassembled WGS sequence"/>
</dbReference>